<gene>
    <name evidence="2" type="ORF">SAMN02927903_01483</name>
</gene>
<dbReference type="EMBL" id="FMVF01000006">
    <property type="protein sequence ID" value="SCY47683.1"/>
    <property type="molecule type" value="Genomic_DNA"/>
</dbReference>
<sequence>MEHRVQIYKADFRGRVESEVFRRYATFNFDEYQEPSRGPLGGLLALNDETLGAGNTIFRHLDAHTSVLVLPLVGGLIFRDSFGHEDTIGTEQIGIFSGGQGNAYQLTNPYKNDLVNYLQIWFKTDKTKTGFSQRSFELDVRNNLVPIFGDKPMLQPNSLGFIGLYDGRQEGTYTLKNRKNGLFVFVINGAFEFDNRLIETRDGLSIVGAQTVEFEALSANAMLLLIEVPLCA</sequence>
<dbReference type="InterPro" id="IPR041602">
    <property type="entry name" value="Quercetinase_C"/>
</dbReference>
<accession>A0A1G5G860</accession>
<dbReference type="PANTHER" id="PTHR43212:SF3">
    <property type="entry name" value="QUERCETIN 2,3-DIOXYGENASE"/>
    <property type="match status" value="1"/>
</dbReference>
<dbReference type="STRING" id="490189.SAMN02927903_01483"/>
<dbReference type="InterPro" id="IPR014710">
    <property type="entry name" value="RmlC-like_jellyroll"/>
</dbReference>
<dbReference type="InterPro" id="IPR012093">
    <property type="entry name" value="Pirin"/>
</dbReference>
<organism evidence="2 3">
    <name type="scientific">Flavobacterium caeni</name>
    <dbReference type="NCBI Taxonomy" id="490189"/>
    <lineage>
        <taxon>Bacteria</taxon>
        <taxon>Pseudomonadati</taxon>
        <taxon>Bacteroidota</taxon>
        <taxon>Flavobacteriia</taxon>
        <taxon>Flavobacteriales</taxon>
        <taxon>Flavobacteriaceae</taxon>
        <taxon>Flavobacterium</taxon>
    </lineage>
</organism>
<keyword evidence="3" id="KW-1185">Reference proteome</keyword>
<evidence type="ECO:0000313" key="2">
    <source>
        <dbReference type="EMBL" id="SCY47683.1"/>
    </source>
</evidence>
<protein>
    <recommendedName>
        <fullName evidence="1">Quercetin 2,3-dioxygenase C-terminal cupin domain-containing protein</fullName>
    </recommendedName>
</protein>
<dbReference type="PANTHER" id="PTHR43212">
    <property type="entry name" value="QUERCETIN 2,3-DIOXYGENASE"/>
    <property type="match status" value="1"/>
</dbReference>
<dbReference type="SUPFAM" id="SSF51182">
    <property type="entry name" value="RmlC-like cupins"/>
    <property type="match status" value="1"/>
</dbReference>
<evidence type="ECO:0000313" key="3">
    <source>
        <dbReference type="Proteomes" id="UP000199354"/>
    </source>
</evidence>
<dbReference type="Gene3D" id="2.60.120.10">
    <property type="entry name" value="Jelly Rolls"/>
    <property type="match status" value="2"/>
</dbReference>
<proteinExistence type="predicted"/>
<dbReference type="AlphaFoldDB" id="A0A1G5G860"/>
<reference evidence="2 3" key="1">
    <citation type="submission" date="2016-10" db="EMBL/GenBank/DDBJ databases">
        <authorList>
            <person name="de Groot N.N."/>
        </authorList>
    </citation>
    <scope>NUCLEOTIDE SEQUENCE [LARGE SCALE GENOMIC DNA]</scope>
    <source>
        <strain evidence="2 3">CGMCC 1.7031</strain>
    </source>
</reference>
<dbReference type="RefSeq" id="WP_091141665.1">
    <property type="nucleotide sequence ID" value="NZ_FMVF01000006.1"/>
</dbReference>
<name>A0A1G5G860_9FLAO</name>
<dbReference type="InterPro" id="IPR011051">
    <property type="entry name" value="RmlC_Cupin_sf"/>
</dbReference>
<evidence type="ECO:0000259" key="1">
    <source>
        <dbReference type="Pfam" id="PF17954"/>
    </source>
</evidence>
<dbReference type="Pfam" id="PF17954">
    <property type="entry name" value="Pirin_C_2"/>
    <property type="match status" value="1"/>
</dbReference>
<dbReference type="OrthoDB" id="321327at2"/>
<dbReference type="Proteomes" id="UP000199354">
    <property type="component" value="Unassembled WGS sequence"/>
</dbReference>
<feature type="domain" description="Quercetin 2,3-dioxygenase C-terminal cupin" evidence="1">
    <location>
        <begin position="166"/>
        <end position="228"/>
    </location>
</feature>